<reference evidence="4 5" key="1">
    <citation type="submission" date="2016-10" db="EMBL/GenBank/DDBJ databases">
        <authorList>
            <person name="de Groot N.N."/>
        </authorList>
    </citation>
    <scope>NUCLEOTIDE SEQUENCE [LARGE SCALE GENOMIC DNA]</scope>
    <source>
        <strain evidence="4 5">GAS522</strain>
    </source>
</reference>
<dbReference type="NCBIfam" id="NF035944">
    <property type="entry name" value="PEPxxWA-CTERM"/>
    <property type="match status" value="1"/>
</dbReference>
<dbReference type="Proteomes" id="UP000183208">
    <property type="component" value="Unassembled WGS sequence"/>
</dbReference>
<feature type="transmembrane region" description="Helical" evidence="1">
    <location>
        <begin position="148"/>
        <end position="165"/>
    </location>
</feature>
<feature type="domain" description="Ice-binding protein C-terminal" evidence="3">
    <location>
        <begin position="143"/>
        <end position="168"/>
    </location>
</feature>
<dbReference type="EMBL" id="FNTI01000001">
    <property type="protein sequence ID" value="SEC33271.1"/>
    <property type="molecule type" value="Genomic_DNA"/>
</dbReference>
<keyword evidence="1" id="KW-0472">Membrane</keyword>
<evidence type="ECO:0000256" key="1">
    <source>
        <dbReference type="SAM" id="Phobius"/>
    </source>
</evidence>
<dbReference type="Pfam" id="PF07589">
    <property type="entry name" value="PEP-CTERM"/>
    <property type="match status" value="1"/>
</dbReference>
<name>A0A1H4RNR3_9BRAD</name>
<evidence type="ECO:0000256" key="2">
    <source>
        <dbReference type="SAM" id="SignalP"/>
    </source>
</evidence>
<evidence type="ECO:0000313" key="4">
    <source>
        <dbReference type="EMBL" id="SEC33271.1"/>
    </source>
</evidence>
<evidence type="ECO:0000313" key="5">
    <source>
        <dbReference type="Proteomes" id="UP000183208"/>
    </source>
</evidence>
<sequence>MSVISTFVKGGAALALLASLASFSPADASVLFSFTETGAGISASGVFTADSNGNGTYTVTAINGTLNGDAMTLIIPGGYQGNDNLLTYPGSPALEFGGLSYVANAISYNLYYNASSGFCSAGSYCSSTDPAGPDTPVSFSVAAVPEPSTWAMMILGFFGLGFLAYRRKNNVAVNAA</sequence>
<dbReference type="OrthoDB" id="8227889at2"/>
<gene>
    <name evidence="4" type="ORF">SAMN05444171_1165</name>
</gene>
<proteinExistence type="predicted"/>
<keyword evidence="1" id="KW-1133">Transmembrane helix</keyword>
<dbReference type="InterPro" id="IPR013424">
    <property type="entry name" value="Ice-binding_C"/>
</dbReference>
<protein>
    <submittedName>
        <fullName evidence="4">PEP-CTERM protein-sorting domain-containing protein</fullName>
    </submittedName>
</protein>
<organism evidence="4 5">
    <name type="scientific">Bradyrhizobium lablabi</name>
    <dbReference type="NCBI Taxonomy" id="722472"/>
    <lineage>
        <taxon>Bacteria</taxon>
        <taxon>Pseudomonadati</taxon>
        <taxon>Pseudomonadota</taxon>
        <taxon>Alphaproteobacteria</taxon>
        <taxon>Hyphomicrobiales</taxon>
        <taxon>Nitrobacteraceae</taxon>
        <taxon>Bradyrhizobium</taxon>
    </lineage>
</organism>
<feature type="chain" id="PRO_5010307389" evidence="2">
    <location>
        <begin position="29"/>
        <end position="176"/>
    </location>
</feature>
<keyword evidence="2" id="KW-0732">Signal</keyword>
<feature type="signal peptide" evidence="2">
    <location>
        <begin position="1"/>
        <end position="28"/>
    </location>
</feature>
<dbReference type="AlphaFoldDB" id="A0A1H4RNR3"/>
<accession>A0A1H4RNR3</accession>
<evidence type="ECO:0000259" key="3">
    <source>
        <dbReference type="Pfam" id="PF07589"/>
    </source>
</evidence>
<dbReference type="NCBIfam" id="TIGR02595">
    <property type="entry name" value="PEP_CTERM"/>
    <property type="match status" value="1"/>
</dbReference>
<keyword evidence="1" id="KW-0812">Transmembrane</keyword>